<feature type="transmembrane region" description="Helical" evidence="8">
    <location>
        <begin position="960"/>
        <end position="984"/>
    </location>
</feature>
<evidence type="ECO:0000256" key="6">
    <source>
        <dbReference type="ARBA" id="ARBA00022989"/>
    </source>
</evidence>
<dbReference type="PANTHER" id="PTHR24223:SF415">
    <property type="entry name" value="FI20190P1"/>
    <property type="match status" value="1"/>
</dbReference>
<accession>B7Q4J3</accession>
<dbReference type="FunFam" id="1.20.1560.10:FF:000080">
    <property type="entry name" value="ABC transporter C family member 1"/>
    <property type="match status" value="1"/>
</dbReference>
<feature type="domain" description="ABC transmembrane type-1" evidence="10">
    <location>
        <begin position="708"/>
        <end position="991"/>
    </location>
</feature>
<feature type="transmembrane region" description="Helical" evidence="8">
    <location>
        <begin position="366"/>
        <end position="390"/>
    </location>
</feature>
<feature type="transmembrane region" description="Helical" evidence="8">
    <location>
        <begin position="104"/>
        <end position="122"/>
    </location>
</feature>
<dbReference type="PANTHER" id="PTHR24223">
    <property type="entry name" value="ATP-BINDING CASSETTE SUB-FAMILY C"/>
    <property type="match status" value="1"/>
</dbReference>
<dbReference type="Pfam" id="PF00005">
    <property type="entry name" value="ABC_tran"/>
    <property type="match status" value="2"/>
</dbReference>
<feature type="transmembrane region" description="Helical" evidence="8">
    <location>
        <begin position="250"/>
        <end position="269"/>
    </location>
</feature>
<dbReference type="GO" id="GO:0016887">
    <property type="term" value="F:ATP hydrolysis activity"/>
    <property type="evidence" value="ECO:0007669"/>
    <property type="project" value="InterPro"/>
</dbReference>
<dbReference type="InterPro" id="IPR050173">
    <property type="entry name" value="ABC_transporter_C-like"/>
</dbReference>
<evidence type="ECO:0000259" key="9">
    <source>
        <dbReference type="PROSITE" id="PS50893"/>
    </source>
</evidence>
<dbReference type="Gene3D" id="1.20.1560.10">
    <property type="entry name" value="ABC transporter type 1, transmembrane domain"/>
    <property type="match status" value="2"/>
</dbReference>
<proteinExistence type="predicted"/>
<dbReference type="GO" id="GO:0055085">
    <property type="term" value="P:transmembrane transport"/>
    <property type="evidence" value="ECO:0000318"/>
    <property type="project" value="GO_Central"/>
</dbReference>
<dbReference type="SUPFAM" id="SSF52540">
    <property type="entry name" value="P-loop containing nucleoside triphosphate hydrolases"/>
    <property type="match status" value="2"/>
</dbReference>
<dbReference type="OrthoDB" id="6500128at2759"/>
<keyword evidence="3 8" id="KW-0812">Transmembrane</keyword>
<dbReference type="InterPro" id="IPR036640">
    <property type="entry name" value="ABC1_TM_sf"/>
</dbReference>
<feature type="transmembrane region" description="Helical" evidence="8">
    <location>
        <begin position="334"/>
        <end position="354"/>
    </location>
</feature>
<dbReference type="Proteomes" id="UP000001555">
    <property type="component" value="Unassembled WGS sequence"/>
</dbReference>
<dbReference type="InterPro" id="IPR017871">
    <property type="entry name" value="ABC_transporter-like_CS"/>
</dbReference>
<dbReference type="InterPro" id="IPR011527">
    <property type="entry name" value="ABC1_TM_dom"/>
</dbReference>
<dbReference type="InterPro" id="IPR003593">
    <property type="entry name" value="AAA+_ATPase"/>
</dbReference>
<dbReference type="EC" id="1.3.1.74" evidence="11"/>
<keyword evidence="6 8" id="KW-1133">Transmembrane helix</keyword>
<dbReference type="PaxDb" id="6945-B7Q4J3"/>
<feature type="domain" description="ABC transporter" evidence="9">
    <location>
        <begin position="1027"/>
        <end position="1260"/>
    </location>
</feature>
<keyword evidence="13" id="KW-1185">Reference proteome</keyword>
<name>B7Q4J3_IXOSC</name>
<gene>
    <name evidence="11" type="ORF">IscW_ISCW021384</name>
</gene>
<sequence length="1271" mass="141699">MLLQLFLSCWTDARKDAKRPYLTAPPVSFLLFGWLSALIHKKPERSVQMEDLYKIPRGMMTEQSYHQWAALWKKELNSSGCVPEDELCRNSRLGPSLLKPLWRVYWKPVIISCILGVVRAIVRPASALFLHLLMDYMGGNGPTWIGLLYAFGMVCTIFGSALLAVHTNRTISLTGLNAKSVLVAAIYRKALRLCSQSQNDYTIGKMVNLISVDADWIFKLSTNFNYVASAVPIIMITLVLLWQYLGFACLAGIAVMFVMVPIIAVTVDIRKKYQTGQMKLKDKRLNIVAEMLNCVKVIKLFAWENFFIDKCKSLRLGEMGLLKKYSYLTALHRFLFTSMSSATTLVSFVTYVLVSDDHILDARTAFVSFALFDYLELTMFVLPDFISNLVQTNVSMTRIRKFLLCPEVDNSSVGRRLNEGDVVLVKNATISWLKNKTPTLRKINLTVNTGQLIAIVGPVGSGKSSLLSALLGQLRVCSGSVDCIQNVAYSPQCPWIQNKTIRENVIFTSTYDSELYEKVLRACCLERDLEILPGGDLTEIGEKGINLSGGQKQRVSLARAAYQMKDLYLFDDPLSAVDAHVGAYLFKNLIGPQGMLKDTTRILVTHHLAVLPEVDYIVVMQDGSVIETGTFEELKKEGTALSEVLKKVSEKGEKSTGNDDILIDSEDNCKLEKLKRNIALVEKERIAEGTVGLHVYRSYIRQAGFLLLLVILCYGAYTALGVFVGIWLREWTDDSLFIDGSQGRSLPIYRIVVYTLLFTFQAVAKFFAVAMLWKVALSSSTSLHQLLLEGVMRAPLSFFDVTPCGRVLNRFGKDIDQLDIQLPMAAHSTLDLFFHFAASLLLICINIPVCFLIIIPVAASLVVLRQKYVVPYRQVKRLESASRSPINNQISETVAGLSSIRSYGVEDIFIRDNDCKIDIMQTCTMNARHLKYWMDVRMEMVSELTVFFMLFLLVTSRDTIGMGLAGLLISYMMSSLSCFTYFLFSTNELEATMISAERVDEYRCLTPEGLCTSNLKPDPLWPGSGAVSFKSYSTRYRDGLGLVLRDVNLDVHPGEKLGIVGRTGAGKSTVTLSLFRIVEAASGKILVDDVDIAALGLQDLRSRITIIPQDPVLFQGTLRFNLDPAGQHDTFELWWALDRSHLADFFRQNEGLEFEVAEGGLNLSVGQRQLVCLARALLKKTKILVLDEATASVDAETDMLVQQTLRDVMSGCTVLTIAHRIHTVLTSDRVVVMDRGTIVEVGSPAELLADTTSSFYALAHEAGVVFPGVTE</sequence>
<feature type="transmembrane region" description="Helical" evidence="8">
    <location>
        <begin position="748"/>
        <end position="773"/>
    </location>
</feature>
<dbReference type="GO" id="GO:0032440">
    <property type="term" value="F:2-alkenal reductase [NAD(P)H] activity"/>
    <property type="evidence" value="ECO:0007669"/>
    <property type="project" value="UniProtKB-EC"/>
</dbReference>
<comment type="subcellular location">
    <subcellularLocation>
        <location evidence="1">Membrane</location>
    </subcellularLocation>
</comment>
<evidence type="ECO:0000256" key="5">
    <source>
        <dbReference type="ARBA" id="ARBA00022840"/>
    </source>
</evidence>
<feature type="transmembrane region" description="Helical" evidence="8">
    <location>
        <begin position="224"/>
        <end position="244"/>
    </location>
</feature>
<dbReference type="FunFam" id="3.40.50.300:FF:001792">
    <property type="entry name" value="Putative abc transporter"/>
    <property type="match status" value="1"/>
</dbReference>
<feature type="transmembrane region" description="Helical" evidence="8">
    <location>
        <begin position="142"/>
        <end position="165"/>
    </location>
</feature>
<dbReference type="InterPro" id="IPR003439">
    <property type="entry name" value="ABC_transporter-like_ATP-bd"/>
</dbReference>
<dbReference type="Gene3D" id="3.40.50.300">
    <property type="entry name" value="P-loop containing nucleotide triphosphate hydrolases"/>
    <property type="match status" value="2"/>
</dbReference>
<dbReference type="PROSITE" id="PS50893">
    <property type="entry name" value="ABC_TRANSPORTER_2"/>
    <property type="match status" value="2"/>
</dbReference>
<feature type="transmembrane region" description="Helical" evidence="8">
    <location>
        <begin position="936"/>
        <end position="954"/>
    </location>
</feature>
<evidence type="ECO:0000256" key="2">
    <source>
        <dbReference type="ARBA" id="ARBA00022448"/>
    </source>
</evidence>
<reference evidence="11 13" key="1">
    <citation type="submission" date="2008-03" db="EMBL/GenBank/DDBJ databases">
        <title>Annotation of Ixodes scapularis.</title>
        <authorList>
            <consortium name="Ixodes scapularis Genome Project Consortium"/>
            <person name="Caler E."/>
            <person name="Hannick L.I."/>
            <person name="Bidwell S."/>
            <person name="Joardar V."/>
            <person name="Thiagarajan M."/>
            <person name="Amedeo P."/>
            <person name="Galinsky K.J."/>
            <person name="Schobel S."/>
            <person name="Inman J."/>
            <person name="Hostetler J."/>
            <person name="Miller J."/>
            <person name="Hammond M."/>
            <person name="Megy K."/>
            <person name="Lawson D."/>
            <person name="Kodira C."/>
            <person name="Sutton G."/>
            <person name="Meyer J."/>
            <person name="Hill C.A."/>
            <person name="Birren B."/>
            <person name="Nene V."/>
            <person name="Collins F."/>
            <person name="Alarcon-Chaidez F."/>
            <person name="Wikel S."/>
            <person name="Strausberg R."/>
        </authorList>
    </citation>
    <scope>NUCLEOTIDE SEQUENCE [LARGE SCALE GENOMIC DNA]</scope>
    <source>
        <strain evidence="13">Wikel</strain>
        <strain evidence="11">Wikel colony</strain>
    </source>
</reference>
<dbReference type="EMBL" id="DS856305">
    <property type="protein sequence ID" value="EEC13765.1"/>
    <property type="molecule type" value="Genomic_DNA"/>
</dbReference>
<dbReference type="VEuPathDB" id="VectorBase:ISCI021384"/>
<dbReference type="PROSITE" id="PS50929">
    <property type="entry name" value="ABC_TM1F"/>
    <property type="match status" value="2"/>
</dbReference>
<dbReference type="GO" id="GO:0016020">
    <property type="term" value="C:membrane"/>
    <property type="evidence" value="ECO:0007669"/>
    <property type="project" value="UniProtKB-SubCell"/>
</dbReference>
<keyword evidence="5" id="KW-0067">ATP-binding</keyword>
<keyword evidence="7 8" id="KW-0472">Membrane</keyword>
<dbReference type="CDD" id="cd18595">
    <property type="entry name" value="ABC_6TM_MRP1_2_3_6_D1_like"/>
    <property type="match status" value="1"/>
</dbReference>
<evidence type="ECO:0000256" key="8">
    <source>
        <dbReference type="SAM" id="Phobius"/>
    </source>
</evidence>
<dbReference type="AlphaFoldDB" id="B7Q4J3"/>
<dbReference type="EnsemblMetazoa" id="ISCW021384-RA">
    <property type="protein sequence ID" value="ISCW021384-PA"/>
    <property type="gene ID" value="ISCW021384"/>
</dbReference>
<organism>
    <name type="scientific">Ixodes scapularis</name>
    <name type="common">Black-legged tick</name>
    <name type="synonym">Deer tick</name>
    <dbReference type="NCBI Taxonomy" id="6945"/>
    <lineage>
        <taxon>Eukaryota</taxon>
        <taxon>Metazoa</taxon>
        <taxon>Ecdysozoa</taxon>
        <taxon>Arthropoda</taxon>
        <taxon>Chelicerata</taxon>
        <taxon>Arachnida</taxon>
        <taxon>Acari</taxon>
        <taxon>Parasitiformes</taxon>
        <taxon>Ixodida</taxon>
        <taxon>Ixodoidea</taxon>
        <taxon>Ixodidae</taxon>
        <taxon>Ixodinae</taxon>
        <taxon>Ixodes</taxon>
    </lineage>
</organism>
<evidence type="ECO:0000313" key="12">
    <source>
        <dbReference type="EnsemblMetazoa" id="ISCW021384-PA"/>
    </source>
</evidence>
<dbReference type="SUPFAM" id="SSF90123">
    <property type="entry name" value="ABC transporter transmembrane region"/>
    <property type="match status" value="2"/>
</dbReference>
<dbReference type="InterPro" id="IPR027417">
    <property type="entry name" value="P-loop_NTPase"/>
</dbReference>
<dbReference type="VEuPathDB" id="VectorBase:ISCW021384"/>
<feature type="domain" description="ABC transmembrane type-1" evidence="10">
    <location>
        <begin position="110"/>
        <end position="391"/>
    </location>
</feature>
<feature type="domain" description="ABC transporter" evidence="9">
    <location>
        <begin position="425"/>
        <end position="647"/>
    </location>
</feature>
<dbReference type="CDD" id="cd03250">
    <property type="entry name" value="ABCC_MRP_domain1"/>
    <property type="match status" value="1"/>
</dbReference>
<dbReference type="PROSITE" id="PS00211">
    <property type="entry name" value="ABC_TRANSPORTER_1"/>
    <property type="match status" value="2"/>
</dbReference>
<evidence type="ECO:0000313" key="11">
    <source>
        <dbReference type="EMBL" id="EEC13765.1"/>
    </source>
</evidence>
<keyword evidence="4" id="KW-0547">Nucleotide-binding</keyword>
<keyword evidence="2" id="KW-0813">Transport</keyword>
<dbReference type="CDD" id="cd18603">
    <property type="entry name" value="ABC_6TM_MRP1_2_3_6_D2_like"/>
    <property type="match status" value="1"/>
</dbReference>
<dbReference type="FunFam" id="3.40.50.300:FF:001354">
    <property type="entry name" value="ATP-binding cassette (ABC) transporter, putative"/>
    <property type="match status" value="1"/>
</dbReference>
<dbReference type="GO" id="GO:0005524">
    <property type="term" value="F:ATP binding"/>
    <property type="evidence" value="ECO:0007669"/>
    <property type="project" value="UniProtKB-KW"/>
</dbReference>
<dbReference type="HOGENOM" id="CLU_000604_27_0_1"/>
<evidence type="ECO:0000313" key="13">
    <source>
        <dbReference type="Proteomes" id="UP000001555"/>
    </source>
</evidence>
<evidence type="ECO:0000256" key="3">
    <source>
        <dbReference type="ARBA" id="ARBA00022692"/>
    </source>
</evidence>
<dbReference type="SMART" id="SM00382">
    <property type="entry name" value="AAA"/>
    <property type="match status" value="2"/>
</dbReference>
<evidence type="ECO:0000256" key="7">
    <source>
        <dbReference type="ARBA" id="ARBA00023136"/>
    </source>
</evidence>
<reference evidence="12" key="2">
    <citation type="submission" date="2020-05" db="UniProtKB">
        <authorList>
            <consortium name="EnsemblMetazoa"/>
        </authorList>
    </citation>
    <scope>IDENTIFICATION</scope>
    <source>
        <strain evidence="12">wikel</strain>
    </source>
</reference>
<dbReference type="GO" id="GO:0140359">
    <property type="term" value="F:ABC-type transporter activity"/>
    <property type="evidence" value="ECO:0000318"/>
    <property type="project" value="GO_Central"/>
</dbReference>
<keyword evidence="11" id="KW-0560">Oxidoreductase</keyword>
<dbReference type="FunFam" id="1.20.1560.10:FF:000063">
    <property type="entry name" value="Multidrug resistance protein ABC transporter"/>
    <property type="match status" value="1"/>
</dbReference>
<dbReference type="VEuPathDB" id="VectorBase:ISCP_014111"/>
<evidence type="ECO:0000256" key="1">
    <source>
        <dbReference type="ARBA" id="ARBA00004370"/>
    </source>
</evidence>
<dbReference type="CDD" id="cd03244">
    <property type="entry name" value="ABCC_MRP_domain2"/>
    <property type="match status" value="1"/>
</dbReference>
<evidence type="ECO:0000256" key="4">
    <source>
        <dbReference type="ARBA" id="ARBA00022741"/>
    </source>
</evidence>
<protein>
    <submittedName>
        <fullName evidence="11 12">ABC transporter, putative</fullName>
        <ecNumber evidence="11">1.3.1.74</ecNumber>
    </submittedName>
</protein>
<dbReference type="Pfam" id="PF00664">
    <property type="entry name" value="ABC_membrane"/>
    <property type="match status" value="2"/>
</dbReference>
<evidence type="ECO:0000259" key="10">
    <source>
        <dbReference type="PROSITE" id="PS50929"/>
    </source>
</evidence>
<feature type="transmembrane region" description="Helical" evidence="8">
    <location>
        <begin position="705"/>
        <end position="728"/>
    </location>
</feature>
<dbReference type="EMBL" id="ABJB010793191">
    <property type="status" value="NOT_ANNOTATED_CDS"/>
    <property type="molecule type" value="Genomic_DNA"/>
</dbReference>
<feature type="transmembrane region" description="Helical" evidence="8">
    <location>
        <begin position="832"/>
        <end position="864"/>
    </location>
</feature>
<feature type="non-terminal residue" evidence="11">
    <location>
        <position position="1271"/>
    </location>
</feature>
<feature type="transmembrane region" description="Helical" evidence="8">
    <location>
        <begin position="20"/>
        <end position="39"/>
    </location>
</feature>